<organism evidence="9 10">
    <name type="scientific">Testicularia cyperi</name>
    <dbReference type="NCBI Taxonomy" id="1882483"/>
    <lineage>
        <taxon>Eukaryota</taxon>
        <taxon>Fungi</taxon>
        <taxon>Dikarya</taxon>
        <taxon>Basidiomycota</taxon>
        <taxon>Ustilaginomycotina</taxon>
        <taxon>Ustilaginomycetes</taxon>
        <taxon>Ustilaginales</taxon>
        <taxon>Anthracoideaceae</taxon>
        <taxon>Testicularia</taxon>
    </lineage>
</organism>
<dbReference type="Proteomes" id="UP000246740">
    <property type="component" value="Unassembled WGS sequence"/>
</dbReference>
<evidence type="ECO:0000256" key="1">
    <source>
        <dbReference type="ARBA" id="ARBA00004127"/>
    </source>
</evidence>
<evidence type="ECO:0000256" key="6">
    <source>
        <dbReference type="ARBA" id="ARBA00023136"/>
    </source>
</evidence>
<feature type="region of interest" description="Disordered" evidence="7">
    <location>
        <begin position="248"/>
        <end position="351"/>
    </location>
</feature>
<feature type="transmembrane region" description="Helical" evidence="8">
    <location>
        <begin position="37"/>
        <end position="55"/>
    </location>
</feature>
<keyword evidence="6 8" id="KW-0472">Membrane</keyword>
<feature type="compositionally biased region" description="Acidic residues" evidence="7">
    <location>
        <begin position="301"/>
        <end position="310"/>
    </location>
</feature>
<feature type="transmembrane region" description="Helical" evidence="8">
    <location>
        <begin position="6"/>
        <end position="25"/>
    </location>
</feature>
<keyword evidence="3 8" id="KW-0812">Transmembrane</keyword>
<dbReference type="PANTHER" id="PTHR16133:SF0">
    <property type="entry name" value="ZINC_IRON REGULATED TRANSPORTER-RELATED PROTEIN 102B, ISOFORM E"/>
    <property type="match status" value="1"/>
</dbReference>
<feature type="compositionally biased region" description="Polar residues" evidence="7">
    <location>
        <begin position="160"/>
        <end position="169"/>
    </location>
</feature>
<dbReference type="STRING" id="1882483.A0A317XGB4"/>
<reference evidence="9 10" key="1">
    <citation type="journal article" date="2018" name="Mol. Biol. Evol.">
        <title>Broad Genomic Sampling Reveals a Smut Pathogenic Ancestry of the Fungal Clade Ustilaginomycotina.</title>
        <authorList>
            <person name="Kijpornyongpan T."/>
            <person name="Mondo S.J."/>
            <person name="Barry K."/>
            <person name="Sandor L."/>
            <person name="Lee J."/>
            <person name="Lipzen A."/>
            <person name="Pangilinan J."/>
            <person name="LaButti K."/>
            <person name="Hainaut M."/>
            <person name="Henrissat B."/>
            <person name="Grigoriev I.V."/>
            <person name="Spatafora J.W."/>
            <person name="Aime M.C."/>
        </authorList>
    </citation>
    <scope>NUCLEOTIDE SEQUENCE [LARGE SCALE GENOMIC DNA]</scope>
    <source>
        <strain evidence="9 10">MCA 3645</strain>
    </source>
</reference>
<feature type="region of interest" description="Disordered" evidence="7">
    <location>
        <begin position="134"/>
        <end position="170"/>
    </location>
</feature>
<feature type="compositionally biased region" description="Polar residues" evidence="7">
    <location>
        <begin position="290"/>
        <end position="299"/>
    </location>
</feature>
<feature type="transmembrane region" description="Helical" evidence="8">
    <location>
        <begin position="443"/>
        <end position="466"/>
    </location>
</feature>
<name>A0A317XGB4_9BASI</name>
<dbReference type="AlphaFoldDB" id="A0A317XGB4"/>
<sequence length="563" mass="59146">MQDFLAFALLVTGMGVGTLLCGLLPLSLPLSRRMMRVLEVFGAGLLVGAAVTVVIPEGANALFKSATPANAIAPLHAVLGGSANVRSVYNAHTSTAAVSSRPADITAASSDSSDSIPLPAGGQQQDWAWSFMHKRDDIPTPPRDADHDHDHAEPHEHHGTQGSTFTQEQAESRLGTSIVVGIVLMYVIDQFTSSALGGHGHDHDTPASRSDSPYPSRPRLESHRLSKSFHHKHRTLSARPSFTIFDSSAHADFGDDETQNPNAKAEPLPEANAADARDLEEGAPHKRFDSTITTASSEASLPDDYDDDIEAATAKRQATPDWNPSMRSSMTLPSDAAHQDSSSPLLQRQGSHASLAHLRPHPRRSASSASIQTSFGQALTTIVGLLIHAAADGIAMGASSASGDQALTMVVFVAIMVHKAPAAFGLCTMLMSQRLSRASVRKGVGVFSIAAPAGALITYVLLVFVFNPYTAQTAGSAESGGINAKHVGTALAFSGGTFLFVAFHAVLELAGVEADTVSSATNDGSDVQILGKYLRVILLIAGAWTPRLLQSLLKAAGVAAHQH</sequence>
<evidence type="ECO:0000256" key="4">
    <source>
        <dbReference type="ARBA" id="ARBA00022989"/>
    </source>
</evidence>
<keyword evidence="4 8" id="KW-1133">Transmembrane helix</keyword>
<accession>A0A317XGB4</accession>
<feature type="region of interest" description="Disordered" evidence="7">
    <location>
        <begin position="100"/>
        <end position="122"/>
    </location>
</feature>
<proteinExistence type="predicted"/>
<evidence type="ECO:0000256" key="2">
    <source>
        <dbReference type="ARBA" id="ARBA00004394"/>
    </source>
</evidence>
<dbReference type="GO" id="GO:0000139">
    <property type="term" value="C:Golgi membrane"/>
    <property type="evidence" value="ECO:0007669"/>
    <property type="project" value="UniProtKB-SubCell"/>
</dbReference>
<evidence type="ECO:0000256" key="8">
    <source>
        <dbReference type="SAM" id="Phobius"/>
    </source>
</evidence>
<dbReference type="EMBL" id="KZ819208">
    <property type="protein sequence ID" value="PWY97406.1"/>
    <property type="molecule type" value="Genomic_DNA"/>
</dbReference>
<feature type="compositionally biased region" description="Basic residues" evidence="7">
    <location>
        <begin position="225"/>
        <end position="234"/>
    </location>
</feature>
<feature type="compositionally biased region" description="Basic and acidic residues" evidence="7">
    <location>
        <begin position="275"/>
        <end position="289"/>
    </location>
</feature>
<comment type="subcellular location">
    <subcellularLocation>
        <location evidence="1">Endomembrane system</location>
        <topology evidence="1">Multi-pass membrane protein</topology>
    </subcellularLocation>
    <subcellularLocation>
        <location evidence="2">Golgi apparatus membrane</location>
    </subcellularLocation>
</comment>
<feature type="transmembrane region" description="Helical" evidence="8">
    <location>
        <begin position="486"/>
        <end position="507"/>
    </location>
</feature>
<dbReference type="Pfam" id="PF02535">
    <property type="entry name" value="Zip"/>
    <property type="match status" value="1"/>
</dbReference>
<evidence type="ECO:0000313" key="9">
    <source>
        <dbReference type="EMBL" id="PWY97406.1"/>
    </source>
</evidence>
<evidence type="ECO:0000256" key="5">
    <source>
        <dbReference type="ARBA" id="ARBA00023034"/>
    </source>
</evidence>
<dbReference type="PANTHER" id="PTHR16133">
    <property type="entry name" value="SOLUTE CARRIER FAMILY 39 ZINC TRANSPORTER , MEMBER 9-RELATED"/>
    <property type="match status" value="1"/>
</dbReference>
<dbReference type="OrthoDB" id="19859at2759"/>
<protein>
    <submittedName>
        <fullName evidence="9">Zinc/iron permease</fullName>
    </submittedName>
</protein>
<evidence type="ECO:0000256" key="3">
    <source>
        <dbReference type="ARBA" id="ARBA00022692"/>
    </source>
</evidence>
<dbReference type="GO" id="GO:0046873">
    <property type="term" value="F:metal ion transmembrane transporter activity"/>
    <property type="evidence" value="ECO:0007669"/>
    <property type="project" value="InterPro"/>
</dbReference>
<evidence type="ECO:0000256" key="7">
    <source>
        <dbReference type="SAM" id="MobiDB-lite"/>
    </source>
</evidence>
<dbReference type="InterPro" id="IPR045891">
    <property type="entry name" value="ZIP9"/>
</dbReference>
<feature type="compositionally biased region" description="Polar residues" evidence="7">
    <location>
        <begin position="320"/>
        <end position="332"/>
    </location>
</feature>
<dbReference type="InterPro" id="IPR003689">
    <property type="entry name" value="ZIP"/>
</dbReference>
<keyword evidence="10" id="KW-1185">Reference proteome</keyword>
<feature type="transmembrane region" description="Helical" evidence="8">
    <location>
        <begin position="406"/>
        <end position="431"/>
    </location>
</feature>
<feature type="region of interest" description="Disordered" evidence="7">
    <location>
        <begin position="197"/>
        <end position="234"/>
    </location>
</feature>
<feature type="compositionally biased region" description="Polar residues" evidence="7">
    <location>
        <begin position="339"/>
        <end position="351"/>
    </location>
</feature>
<keyword evidence="5" id="KW-0333">Golgi apparatus</keyword>
<gene>
    <name evidence="9" type="ORF">BCV70DRAFT_202839</name>
</gene>
<evidence type="ECO:0000313" key="10">
    <source>
        <dbReference type="Proteomes" id="UP000246740"/>
    </source>
</evidence>
<dbReference type="GO" id="GO:0006829">
    <property type="term" value="P:zinc ion transport"/>
    <property type="evidence" value="ECO:0007669"/>
    <property type="project" value="InterPro"/>
</dbReference>
<dbReference type="InParanoid" id="A0A317XGB4"/>
<feature type="compositionally biased region" description="Basic and acidic residues" evidence="7">
    <location>
        <begin position="134"/>
        <end position="159"/>
    </location>
</feature>